<dbReference type="SUPFAM" id="SSF56112">
    <property type="entry name" value="Protein kinase-like (PK-like)"/>
    <property type="match status" value="1"/>
</dbReference>
<dbReference type="CDD" id="cd05121">
    <property type="entry name" value="ABC1_ADCK3-like"/>
    <property type="match status" value="1"/>
</dbReference>
<dbReference type="RefSeq" id="WP_068444396.1">
    <property type="nucleotide sequence ID" value="NZ_CP013862.1"/>
</dbReference>
<dbReference type="PANTHER" id="PTHR10566:SF113">
    <property type="entry name" value="PROTEIN ACTIVITY OF BC1 COMPLEX KINASE 7, CHLOROPLASTIC"/>
    <property type="match status" value="1"/>
</dbReference>
<dbReference type="AlphaFoldDB" id="A0A0U3W5X0"/>
<dbReference type="OrthoDB" id="9795390at2"/>
<dbReference type="InterPro" id="IPR011009">
    <property type="entry name" value="Kinase-like_dom_sf"/>
</dbReference>
<reference evidence="5 6" key="1">
    <citation type="submission" date="2016-01" db="EMBL/GenBank/DDBJ databases">
        <title>Complete genome sequence of strain Lentibacillus amyloliquefaciens LAM0015T isolated from saline sediment.</title>
        <authorList>
            <person name="Wang J.-L."/>
            <person name="He M.-X."/>
        </authorList>
    </citation>
    <scope>NUCLEOTIDE SEQUENCE [LARGE SCALE GENOMIC DNA]</scope>
    <source>
        <strain evidence="5 6">LAM0015</strain>
    </source>
</reference>
<dbReference type="EMBL" id="CP013862">
    <property type="protein sequence ID" value="ALX48576.1"/>
    <property type="molecule type" value="Genomic_DNA"/>
</dbReference>
<protein>
    <submittedName>
        <fullName evidence="5">ABC transporter</fullName>
    </submittedName>
</protein>
<feature type="transmembrane region" description="Helical" evidence="3">
    <location>
        <begin position="498"/>
        <end position="520"/>
    </location>
</feature>
<evidence type="ECO:0000256" key="2">
    <source>
        <dbReference type="SAM" id="Coils"/>
    </source>
</evidence>
<dbReference type="KEGG" id="lao:AOX59_08105"/>
<keyword evidence="3" id="KW-0472">Membrane</keyword>
<feature type="transmembrane region" description="Helical" evidence="3">
    <location>
        <begin position="532"/>
        <end position="552"/>
    </location>
</feature>
<name>A0A0U3W5X0_9BACI</name>
<gene>
    <name evidence="5" type="ORF">AOX59_08105</name>
</gene>
<dbReference type="Pfam" id="PF03109">
    <property type="entry name" value="ABC1"/>
    <property type="match status" value="1"/>
</dbReference>
<accession>A0A0U3W5X0</accession>
<feature type="domain" description="ABC1 atypical kinase-like" evidence="4">
    <location>
        <begin position="93"/>
        <end position="337"/>
    </location>
</feature>
<evidence type="ECO:0000256" key="1">
    <source>
        <dbReference type="ARBA" id="ARBA00009670"/>
    </source>
</evidence>
<dbReference type="PANTHER" id="PTHR10566">
    <property type="entry name" value="CHAPERONE-ACTIVITY OF BC1 COMPLEX CABC1 -RELATED"/>
    <property type="match status" value="1"/>
</dbReference>
<keyword evidence="6" id="KW-1185">Reference proteome</keyword>
<keyword evidence="3" id="KW-0812">Transmembrane</keyword>
<evidence type="ECO:0000259" key="4">
    <source>
        <dbReference type="Pfam" id="PF03109"/>
    </source>
</evidence>
<evidence type="ECO:0000313" key="6">
    <source>
        <dbReference type="Proteomes" id="UP000050331"/>
    </source>
</evidence>
<evidence type="ECO:0000256" key="3">
    <source>
        <dbReference type="SAM" id="Phobius"/>
    </source>
</evidence>
<organism evidence="5 6">
    <name type="scientific">Lentibacillus amyloliquefaciens</name>
    <dbReference type="NCBI Taxonomy" id="1472767"/>
    <lineage>
        <taxon>Bacteria</taxon>
        <taxon>Bacillati</taxon>
        <taxon>Bacillota</taxon>
        <taxon>Bacilli</taxon>
        <taxon>Bacillales</taxon>
        <taxon>Bacillaceae</taxon>
        <taxon>Lentibacillus</taxon>
    </lineage>
</organism>
<dbReference type="STRING" id="1472767.AOX59_08105"/>
<comment type="similarity">
    <text evidence="1">Belongs to the protein kinase superfamily. ADCK protein kinase family.</text>
</comment>
<feature type="coiled-coil region" evidence="2">
    <location>
        <begin position="344"/>
        <end position="371"/>
    </location>
</feature>
<keyword evidence="2" id="KW-0175">Coiled coil</keyword>
<proteinExistence type="inferred from homology"/>
<sequence length="557" mass="63492">MLGRRIRHTKRYREIVNALMKNGFSHFLFRVGLADRGLAKVAKSEDVNTSLKSIGKRLRYALQELGPTAIKLGQIASTRYDTLPDEITAELEKLLDHAPVLDFEHVQHTLETELDDSLDNLFDYFDPEPIATASIGQVHGARLHSGEDVVVKVQRPGLKPKMETDLEILHGIGDMLEERTLWAKRYRVCDMIDEVSDILTNELDYIMEGRSGAQIAKQFEDQTFVKFPDIYWDLTTSKVLTMEKVTGIKVSDIEALDEAGYDRQLIAKRLSNAMLQQILQNGFFHADPHSGNIHILPKNTIAFLDFGETGHVSEKLKRNFGSIIVNLYQGDSRAMVKTFSKMDLIDEKTDIDALQRDLDKLHMQYESIKLRELSLGQIIVRIFEVVYHHHIKIPMEMVMISKTILTLEGVLGRLDPDFSLMNEAEPFARRLVMKRYHPNEIFRNTLRSISDNVDILTDLPTDVKDVLSVLKKGRVGLDINVKHVNEVMRRLDKISNRIAFSILMLAFSIIMAGLIIGMAFVGQNTVIWELPIIEIGAIIALMMFILMVIIIIRSNRM</sequence>
<evidence type="ECO:0000313" key="5">
    <source>
        <dbReference type="EMBL" id="ALX48576.1"/>
    </source>
</evidence>
<dbReference type="InterPro" id="IPR004147">
    <property type="entry name" value="ABC1_dom"/>
</dbReference>
<dbReference type="InterPro" id="IPR050154">
    <property type="entry name" value="UbiB_kinase"/>
</dbReference>
<dbReference type="Proteomes" id="UP000050331">
    <property type="component" value="Chromosome"/>
</dbReference>
<keyword evidence="3" id="KW-1133">Transmembrane helix</keyword>